<dbReference type="EMBL" id="JMIR01000031">
    <property type="protein sequence ID" value="KEO81821.1"/>
    <property type="molecule type" value="Genomic_DNA"/>
</dbReference>
<accession>A0A074LHW2</accession>
<organism evidence="1 2">
    <name type="scientific">Tumebacillus flagellatus</name>
    <dbReference type="NCBI Taxonomy" id="1157490"/>
    <lineage>
        <taxon>Bacteria</taxon>
        <taxon>Bacillati</taxon>
        <taxon>Bacillota</taxon>
        <taxon>Bacilli</taxon>
        <taxon>Bacillales</taxon>
        <taxon>Alicyclobacillaceae</taxon>
        <taxon>Tumebacillus</taxon>
    </lineage>
</organism>
<dbReference type="Proteomes" id="UP000027931">
    <property type="component" value="Unassembled WGS sequence"/>
</dbReference>
<reference evidence="1 2" key="1">
    <citation type="journal article" date="2013" name="Int. J. Syst. Evol. Microbiol.">
        <title>Tumebacillus flagellatus sp. nov., an alpha-amylase/pullulanase-producing bacterium isolated from cassava wastewater.</title>
        <authorList>
            <person name="Wang Q."/>
            <person name="Xie N."/>
            <person name="Qin Y."/>
            <person name="Shen N."/>
            <person name="Zhu J."/>
            <person name="Mi H."/>
            <person name="Huang R."/>
        </authorList>
    </citation>
    <scope>NUCLEOTIDE SEQUENCE [LARGE SCALE GENOMIC DNA]</scope>
    <source>
        <strain evidence="1 2">GST4</strain>
    </source>
</reference>
<dbReference type="STRING" id="1157490.EL26_18440"/>
<sequence>MSYQDDLNLDAANAAAQQGASCSRAALDTLMHRMEGLEGEWVGHERNGHARAHLGKSFGRPEGEIQEDIDEVQAQLQACNNLLS</sequence>
<protein>
    <submittedName>
        <fullName evidence="1">Uncharacterized protein</fullName>
    </submittedName>
</protein>
<evidence type="ECO:0000313" key="2">
    <source>
        <dbReference type="Proteomes" id="UP000027931"/>
    </source>
</evidence>
<dbReference type="AlphaFoldDB" id="A0A074LHW2"/>
<name>A0A074LHW2_9BACL</name>
<gene>
    <name evidence="1" type="ORF">EL26_18440</name>
</gene>
<evidence type="ECO:0000313" key="1">
    <source>
        <dbReference type="EMBL" id="KEO81821.1"/>
    </source>
</evidence>
<keyword evidence="2" id="KW-1185">Reference proteome</keyword>
<proteinExistence type="predicted"/>
<comment type="caution">
    <text evidence="1">The sequence shown here is derived from an EMBL/GenBank/DDBJ whole genome shotgun (WGS) entry which is preliminary data.</text>
</comment>
<dbReference type="RefSeq" id="WP_038091871.1">
    <property type="nucleotide sequence ID" value="NZ_JMIR01000031.1"/>
</dbReference>